<dbReference type="GO" id="GO:0016491">
    <property type="term" value="F:oxidoreductase activity"/>
    <property type="evidence" value="ECO:0007669"/>
    <property type="project" value="UniProtKB-KW"/>
</dbReference>
<dbReference type="InterPro" id="IPR043144">
    <property type="entry name" value="Mal/L-sulf/L-lact_DH-like_ah"/>
</dbReference>
<gene>
    <name evidence="3" type="ORF">SNE40_022644</name>
</gene>
<keyword evidence="2" id="KW-0560">Oxidoreductase</keyword>
<organism evidence="3 4">
    <name type="scientific">Patella caerulea</name>
    <name type="common">Rayed Mediterranean limpet</name>
    <dbReference type="NCBI Taxonomy" id="87958"/>
    <lineage>
        <taxon>Eukaryota</taxon>
        <taxon>Metazoa</taxon>
        <taxon>Spiralia</taxon>
        <taxon>Lophotrochozoa</taxon>
        <taxon>Mollusca</taxon>
        <taxon>Gastropoda</taxon>
        <taxon>Patellogastropoda</taxon>
        <taxon>Patelloidea</taxon>
        <taxon>Patellidae</taxon>
        <taxon>Patella</taxon>
    </lineage>
</organism>
<sequence length="396" mass="42646">MAETEYVVQQSDLREFITNCMTQVGACPEHADTLAQNLLAADYRGHYSHGLNRLGMYMADIEQNMVETKGEPKILKQTVSTGLVDGNNLQGPVVGKFCMELAIQKAKETGIGWVTARHSNHFGIAGWYSMMALEHNLIGMAYCNTSPCMVPTRARKKVLGTNPISVAAPANNDDNFVLDMATTPVALGKVEIKHVMGQPIPPTWGVDNQGQVTTDPKAVYLEDGGLLPLGGTEETGGYKDVLFISIGGYKDVLFISIGGYKDVLFISTGGYKGYGLGMMVEVFCGILSGANFGSNIRHWSSHSEISNLGQCFVALDPSVFAPGFTDRMSDLMDHCRNLQPAEGSAGPVQVAGDPERQHVKKCDELGGIPYPAQQLAVADGLAKKCGVEPIKRLKAL</sequence>
<evidence type="ECO:0000256" key="2">
    <source>
        <dbReference type="ARBA" id="ARBA00023002"/>
    </source>
</evidence>
<dbReference type="Gene3D" id="3.30.1370.60">
    <property type="entry name" value="Hypothetical oxidoreductase yiak, domain 2"/>
    <property type="match status" value="1"/>
</dbReference>
<evidence type="ECO:0000256" key="1">
    <source>
        <dbReference type="ARBA" id="ARBA00006056"/>
    </source>
</evidence>
<dbReference type="SUPFAM" id="SSF89733">
    <property type="entry name" value="L-sulfolactate dehydrogenase-like"/>
    <property type="match status" value="1"/>
</dbReference>
<proteinExistence type="inferred from homology"/>
<reference evidence="3 4" key="1">
    <citation type="submission" date="2024-01" db="EMBL/GenBank/DDBJ databases">
        <title>The genome of the rayed Mediterranean limpet Patella caerulea (Linnaeus, 1758).</title>
        <authorList>
            <person name="Anh-Thu Weber A."/>
            <person name="Halstead-Nussloch G."/>
        </authorList>
    </citation>
    <scope>NUCLEOTIDE SEQUENCE [LARGE SCALE GENOMIC DNA]</scope>
    <source>
        <strain evidence="3">AATW-2023a</strain>
        <tissue evidence="3">Whole specimen</tissue>
    </source>
</reference>
<dbReference type="InterPro" id="IPR003767">
    <property type="entry name" value="Malate/L-lactate_DH-like"/>
</dbReference>
<protein>
    <recommendedName>
        <fullName evidence="5">Malate dehydrogenase</fullName>
    </recommendedName>
</protein>
<name>A0AAN8J3Z3_PATCE</name>
<dbReference type="Pfam" id="PF02615">
    <property type="entry name" value="Ldh_2"/>
    <property type="match status" value="1"/>
</dbReference>
<dbReference type="PANTHER" id="PTHR11091">
    <property type="entry name" value="OXIDOREDUCTASE-RELATED"/>
    <property type="match status" value="1"/>
</dbReference>
<dbReference type="AlphaFoldDB" id="A0AAN8J3Z3"/>
<evidence type="ECO:0008006" key="5">
    <source>
        <dbReference type="Google" id="ProtNLM"/>
    </source>
</evidence>
<dbReference type="InterPro" id="IPR036111">
    <property type="entry name" value="Mal/L-sulfo/L-lacto_DH-like_sf"/>
</dbReference>
<dbReference type="InterPro" id="IPR043143">
    <property type="entry name" value="Mal/L-sulf/L-lact_DH-like_NADP"/>
</dbReference>
<accession>A0AAN8J3Z3</accession>
<dbReference type="Proteomes" id="UP001347796">
    <property type="component" value="Unassembled WGS sequence"/>
</dbReference>
<dbReference type="EMBL" id="JAZGQO010000021">
    <property type="protein sequence ID" value="KAK6165800.1"/>
    <property type="molecule type" value="Genomic_DNA"/>
</dbReference>
<dbReference type="PANTHER" id="PTHR11091:SF0">
    <property type="entry name" value="MALATE DEHYDROGENASE"/>
    <property type="match status" value="1"/>
</dbReference>
<evidence type="ECO:0000313" key="4">
    <source>
        <dbReference type="Proteomes" id="UP001347796"/>
    </source>
</evidence>
<comment type="similarity">
    <text evidence="1">Belongs to the LDH2/MDH2 oxidoreductase family.</text>
</comment>
<dbReference type="Gene3D" id="1.10.1530.10">
    <property type="match status" value="1"/>
</dbReference>
<keyword evidence="4" id="KW-1185">Reference proteome</keyword>
<evidence type="ECO:0000313" key="3">
    <source>
        <dbReference type="EMBL" id="KAK6165800.1"/>
    </source>
</evidence>
<comment type="caution">
    <text evidence="3">The sequence shown here is derived from an EMBL/GenBank/DDBJ whole genome shotgun (WGS) entry which is preliminary data.</text>
</comment>